<reference evidence="2" key="1">
    <citation type="submission" date="2018-08" db="EMBL/GenBank/DDBJ databases">
        <title>Thalassotalea euphylliae genome.</title>
        <authorList>
            <person name="Summers S."/>
            <person name="Rice S.A."/>
            <person name="Freckelton M.L."/>
            <person name="Nedved B.T."/>
            <person name="Hadfield M.G."/>
        </authorList>
    </citation>
    <scope>NUCLEOTIDE SEQUENCE [LARGE SCALE GENOMIC DNA]</scope>
    <source>
        <strain evidence="2">H3</strain>
    </source>
</reference>
<evidence type="ECO:0000313" key="2">
    <source>
        <dbReference type="Proteomes" id="UP000256899"/>
    </source>
</evidence>
<proteinExistence type="predicted"/>
<accession>A0A3E0U5I7</accession>
<dbReference type="AlphaFoldDB" id="A0A3E0U5I7"/>
<gene>
    <name evidence="1" type="ORF">DXX94_16925</name>
</gene>
<organism evidence="1 2">
    <name type="scientific">Thalassotalea euphylliae</name>
    <dbReference type="NCBI Taxonomy" id="1655234"/>
    <lineage>
        <taxon>Bacteria</taxon>
        <taxon>Pseudomonadati</taxon>
        <taxon>Pseudomonadota</taxon>
        <taxon>Gammaproteobacteria</taxon>
        <taxon>Alteromonadales</taxon>
        <taxon>Colwelliaceae</taxon>
        <taxon>Thalassotalea</taxon>
    </lineage>
</organism>
<dbReference type="Proteomes" id="UP000256899">
    <property type="component" value="Unassembled WGS sequence"/>
</dbReference>
<name>A0A3E0U5I7_9GAMM</name>
<keyword evidence="2" id="KW-1185">Reference proteome</keyword>
<dbReference type="SUPFAM" id="SSF48452">
    <property type="entry name" value="TPR-like"/>
    <property type="match status" value="1"/>
</dbReference>
<dbReference type="EMBL" id="QUOT01000001">
    <property type="protein sequence ID" value="REL32261.1"/>
    <property type="molecule type" value="Genomic_DNA"/>
</dbReference>
<evidence type="ECO:0000313" key="1">
    <source>
        <dbReference type="EMBL" id="REL32261.1"/>
    </source>
</evidence>
<dbReference type="Gene3D" id="1.25.40.10">
    <property type="entry name" value="Tetratricopeptide repeat domain"/>
    <property type="match status" value="1"/>
</dbReference>
<comment type="caution">
    <text evidence="1">The sequence shown here is derived from an EMBL/GenBank/DDBJ whole genome shotgun (WGS) entry which is preliminary data.</text>
</comment>
<sequence length="349" mass="39831">MLRIISSHHFRVSCRKLTQGAQLRLVSGLAKATRSIIGLLATLLTCVIMAKGASAAQASTLRPDTDIHAVCAQSPQQCLIHIEQLLRLEPNESRRWFQYKNYQLDALFELERLELLVTELKPWIARDDIPLKFKISVLIYTAKTSPASDKDIANQYMRNAIELLEQVSEVNRNPMIVVQIANSLNQQKEYQRGYDMLLPLVAKYENRHMPRFQSELFGNLGHFAYRLNKLDEHVDYRLSALKWARLTGNDSQVAITLYNVARAYQMAENYPMALDFLLQTEQLGKFGDNDHTLINFRRAEIALAQGQLDEAGRHYSKVEQVRGSAHYQDLFTQFESALTQAKSASQSAE</sequence>
<protein>
    <submittedName>
        <fullName evidence="1">Tetratricopeptide repeat protein</fullName>
    </submittedName>
</protein>
<dbReference type="InterPro" id="IPR011990">
    <property type="entry name" value="TPR-like_helical_dom_sf"/>
</dbReference>